<protein>
    <recommendedName>
        <fullName evidence="6">E3 ubiquitin protein ligase</fullName>
        <ecNumber evidence="6">2.3.2.27</ecNumber>
    </recommendedName>
</protein>
<name>A0A4S4N2C2_9APHY</name>
<evidence type="ECO:0000256" key="6">
    <source>
        <dbReference type="RuleBase" id="RU365038"/>
    </source>
</evidence>
<evidence type="ECO:0000313" key="10">
    <source>
        <dbReference type="EMBL" id="THH32505.1"/>
    </source>
</evidence>
<sequence length="844" mass="95408">MATVESRKRARTEDGEGTRVKKRAVTEERNSPGLINGTVNANPTPSSNDADEPKEHDELEAFRKDAIYRRMKHYSRENERSLVKIAELERRRHTCEAGLAALEACWSQIVDTIRSLVRPEDLPPVDVQSQEIYDLSAHVSQDSDPVYADSLRTKVQATQQLITAFVQLGGKAQAVLSSEEVYTECQRAQTQCSSLHSEVSFMRTRLQTSESEKERLREELVAAHTKIDRLQSKPVATLNAVAQSPSPQTNMNNESGGSEEVKKDEGSSPTPTPSSPSGATPVAVMNGIHAVLESTSEPVQDEATGEVKEMEVEDPDAGRPRDDVAAEWIAVAALREKKVAELQYENVELRAEVQHWKVTAKAPSPEFIQETAVYKHLYDIAREVMLREEGRLRDLNTCKEEMATLSRVKQEWLKELTDHQEKALSEFKTLAEKRTTEAVRLREQRDQLQTEVNERKQKDSLKIASATEFRRLADLRKERIEVLYSEVTRLKARLAAKAGDEDLMTFFFQPTKKDASERAHTDSETQEYVVDQSYVHDLRKRLSTAESRAAALEATLSTLDQEHPDIAPHVRAAAEAKQQVSHLEKRLQAFESVLTSSRREDVMQAMEEKLKTLRLQVEEKTKAEVSMEVELDKLSAAWDNQGKALENKIFDLTAFEEKMQKVVVDRVKLETKFYAAMRDKEAVDLERKNLSRNVEKQGKMIEALHTTEKHLKTRISETESQNALLQKVADKCREAEQKLQEEIGHVRASFEDETKRANATVTWWKEVEHKLNGRTTAVSRSEEHIARSKVEAERLLSKAKEKAEKAVVTSNPNTREATLVAEVEKCMTNDASSSGSAAMLDVQE</sequence>
<dbReference type="GO" id="GO:0061630">
    <property type="term" value="F:ubiquitin protein ligase activity"/>
    <property type="evidence" value="ECO:0007669"/>
    <property type="project" value="UniProtKB-EC"/>
</dbReference>
<feature type="coiled-coil region" evidence="7">
    <location>
        <begin position="431"/>
        <end position="458"/>
    </location>
</feature>
<keyword evidence="2 6" id="KW-0479">Metal-binding</keyword>
<feature type="compositionally biased region" description="Polar residues" evidence="8">
    <location>
        <begin position="37"/>
        <end position="48"/>
    </location>
</feature>
<evidence type="ECO:0000256" key="8">
    <source>
        <dbReference type="SAM" id="MobiDB-lite"/>
    </source>
</evidence>
<dbReference type="AlphaFoldDB" id="A0A4S4N2C2"/>
<keyword evidence="6" id="KW-0156">Chromatin regulator</keyword>
<dbReference type="GO" id="GO:0005634">
    <property type="term" value="C:nucleus"/>
    <property type="evidence" value="ECO:0007669"/>
    <property type="project" value="UniProtKB-SubCell"/>
</dbReference>
<evidence type="ECO:0000313" key="11">
    <source>
        <dbReference type="Proteomes" id="UP000308730"/>
    </source>
</evidence>
<comment type="subcellular location">
    <subcellularLocation>
        <location evidence="1 6">Nucleus</location>
    </subcellularLocation>
</comment>
<dbReference type="EMBL" id="SGPM01000020">
    <property type="protein sequence ID" value="THH32505.1"/>
    <property type="molecule type" value="Genomic_DNA"/>
</dbReference>
<keyword evidence="4 6" id="KW-0862">Zinc</keyword>
<keyword evidence="6" id="KW-0808">Transferase</keyword>
<dbReference type="InterPro" id="IPR058643">
    <property type="entry name" value="BRE1-like_CC"/>
</dbReference>
<keyword evidence="5 6" id="KW-0539">Nucleus</keyword>
<organism evidence="10 11">
    <name type="scientific">Antrodiella citrinella</name>
    <dbReference type="NCBI Taxonomy" id="2447956"/>
    <lineage>
        <taxon>Eukaryota</taxon>
        <taxon>Fungi</taxon>
        <taxon>Dikarya</taxon>
        <taxon>Basidiomycota</taxon>
        <taxon>Agaricomycotina</taxon>
        <taxon>Agaricomycetes</taxon>
        <taxon>Polyporales</taxon>
        <taxon>Steccherinaceae</taxon>
        <taxon>Antrodiella</taxon>
    </lineage>
</organism>
<comment type="similarity">
    <text evidence="6">Belongs to the BRE1 family.</text>
</comment>
<dbReference type="PANTHER" id="PTHR23163:SF0">
    <property type="entry name" value="E3 UBIQUITIN-PROTEIN LIGASE BRE1"/>
    <property type="match status" value="1"/>
</dbReference>
<dbReference type="UniPathway" id="UPA00143"/>
<dbReference type="GO" id="GO:0016567">
    <property type="term" value="P:protein ubiquitination"/>
    <property type="evidence" value="ECO:0007669"/>
    <property type="project" value="UniProtKB-UniRule"/>
</dbReference>
<comment type="catalytic activity">
    <reaction evidence="6">
        <text>S-ubiquitinyl-[E2 ubiquitin-conjugating enzyme]-L-cysteine + [acceptor protein]-L-lysine = [E2 ubiquitin-conjugating enzyme]-L-cysteine + N(6)-ubiquitinyl-[acceptor protein]-L-lysine.</text>
        <dbReference type="EC" id="2.3.2.27"/>
    </reaction>
</comment>
<feature type="coiled-coil region" evidence="7">
    <location>
        <begin position="199"/>
        <end position="233"/>
    </location>
</feature>
<feature type="domain" description="BRE1-like coiled-coil containing" evidence="9">
    <location>
        <begin position="87"/>
        <end position="230"/>
    </location>
</feature>
<gene>
    <name evidence="10" type="ORF">EUX98_g1696</name>
</gene>
<evidence type="ECO:0000256" key="3">
    <source>
        <dbReference type="ARBA" id="ARBA00022771"/>
    </source>
</evidence>
<feature type="region of interest" description="Disordered" evidence="8">
    <location>
        <begin position="1"/>
        <end position="57"/>
    </location>
</feature>
<dbReference type="GO" id="GO:0006325">
    <property type="term" value="P:chromatin organization"/>
    <property type="evidence" value="ECO:0007669"/>
    <property type="project" value="UniProtKB-KW"/>
</dbReference>
<dbReference type="Pfam" id="PF26095">
    <property type="entry name" value="CC_Bre1"/>
    <property type="match status" value="1"/>
</dbReference>
<feature type="compositionally biased region" description="Basic and acidic residues" evidence="8">
    <location>
        <begin position="1"/>
        <end position="30"/>
    </location>
</feature>
<keyword evidence="6 7" id="KW-0175">Coiled coil</keyword>
<keyword evidence="3 6" id="KW-0863">Zinc-finger</keyword>
<feature type="region of interest" description="Disordered" evidence="8">
    <location>
        <begin position="239"/>
        <end position="282"/>
    </location>
</feature>
<dbReference type="GO" id="GO:0033503">
    <property type="term" value="C:HULC complex"/>
    <property type="evidence" value="ECO:0007669"/>
    <property type="project" value="TreeGrafter"/>
</dbReference>
<comment type="caution">
    <text evidence="10">The sequence shown here is derived from an EMBL/GenBank/DDBJ whole genome shotgun (WGS) entry which is preliminary data.</text>
</comment>
<dbReference type="EC" id="2.3.2.27" evidence="6"/>
<keyword evidence="11" id="KW-1185">Reference proteome</keyword>
<dbReference type="InterPro" id="IPR013956">
    <property type="entry name" value="E3_ubiquit_lig_Bre1"/>
</dbReference>
<reference evidence="10 11" key="1">
    <citation type="submission" date="2019-02" db="EMBL/GenBank/DDBJ databases">
        <title>Genome sequencing of the rare red list fungi Antrodiella citrinella (Flaviporus citrinellus).</title>
        <authorList>
            <person name="Buettner E."/>
            <person name="Kellner H."/>
        </authorList>
    </citation>
    <scope>NUCLEOTIDE SEQUENCE [LARGE SCALE GENOMIC DNA]</scope>
    <source>
        <strain evidence="10 11">DSM 108506</strain>
    </source>
</reference>
<evidence type="ECO:0000256" key="5">
    <source>
        <dbReference type="ARBA" id="ARBA00023242"/>
    </source>
</evidence>
<comment type="pathway">
    <text evidence="6">Protein modification; protein ubiquitination.</text>
</comment>
<evidence type="ECO:0000256" key="4">
    <source>
        <dbReference type="ARBA" id="ARBA00022833"/>
    </source>
</evidence>
<evidence type="ECO:0000256" key="1">
    <source>
        <dbReference type="ARBA" id="ARBA00004123"/>
    </source>
</evidence>
<dbReference type="OrthoDB" id="10266039at2759"/>
<dbReference type="GO" id="GO:0008270">
    <property type="term" value="F:zinc ion binding"/>
    <property type="evidence" value="ECO:0007669"/>
    <property type="project" value="UniProtKB-KW"/>
</dbReference>
<proteinExistence type="inferred from homology"/>
<keyword evidence="6" id="KW-0833">Ubl conjugation pathway</keyword>
<dbReference type="PANTHER" id="PTHR23163">
    <property type="entry name" value="RING FINGER PROTEIN-RELATED"/>
    <property type="match status" value="1"/>
</dbReference>
<evidence type="ECO:0000256" key="2">
    <source>
        <dbReference type="ARBA" id="ARBA00022723"/>
    </source>
</evidence>
<accession>A0A4S4N2C2</accession>
<evidence type="ECO:0000256" key="7">
    <source>
        <dbReference type="SAM" id="Coils"/>
    </source>
</evidence>
<dbReference type="Proteomes" id="UP000308730">
    <property type="component" value="Unassembled WGS sequence"/>
</dbReference>
<dbReference type="Pfam" id="PF08647">
    <property type="entry name" value="BRE1"/>
    <property type="match status" value="1"/>
</dbReference>
<evidence type="ECO:0000259" key="9">
    <source>
        <dbReference type="Pfam" id="PF26095"/>
    </source>
</evidence>
<feature type="compositionally biased region" description="Polar residues" evidence="8">
    <location>
        <begin position="240"/>
        <end position="256"/>
    </location>
</feature>
<feature type="coiled-coil region" evidence="7">
    <location>
        <begin position="535"/>
        <end position="623"/>
    </location>
</feature>